<protein>
    <recommendedName>
        <fullName evidence="4">Carboxylesterase type B domain-containing protein</fullName>
    </recommendedName>
</protein>
<organism evidence="2 3">
    <name type="scientific">Exophiala oligosperma</name>
    <dbReference type="NCBI Taxonomy" id="215243"/>
    <lineage>
        <taxon>Eukaryota</taxon>
        <taxon>Fungi</taxon>
        <taxon>Dikarya</taxon>
        <taxon>Ascomycota</taxon>
        <taxon>Pezizomycotina</taxon>
        <taxon>Eurotiomycetes</taxon>
        <taxon>Chaetothyriomycetidae</taxon>
        <taxon>Chaetothyriales</taxon>
        <taxon>Herpotrichiellaceae</taxon>
        <taxon>Exophiala</taxon>
    </lineage>
</organism>
<evidence type="ECO:0000313" key="3">
    <source>
        <dbReference type="Proteomes" id="UP000053342"/>
    </source>
</evidence>
<sequence>MAEAYSSGSGDDTREGRKTSYKYQYSVPIAVHGSDLTAYFGPPTPNQSPEFVKAAMQIWGNFITTDNPSIPSDVASGGGGGGGGSTDDDDNNTSTSNPASNWPPFTINSPYQIDLNVTGGTPFAFNLSYIDANLTEPGEPGLSNSITLVNAYTWEGGRGYRCDMWRGLGSIVPE</sequence>
<dbReference type="Gene3D" id="3.40.50.1820">
    <property type="entry name" value="alpha/beta hydrolase"/>
    <property type="match status" value="1"/>
</dbReference>
<dbReference type="VEuPathDB" id="FungiDB:PV06_07718"/>
<dbReference type="InterPro" id="IPR029058">
    <property type="entry name" value="AB_hydrolase_fold"/>
</dbReference>
<evidence type="ECO:0000313" key="2">
    <source>
        <dbReference type="EMBL" id="KIW40530.1"/>
    </source>
</evidence>
<proteinExistence type="predicted"/>
<evidence type="ECO:0000256" key="1">
    <source>
        <dbReference type="SAM" id="MobiDB-lite"/>
    </source>
</evidence>
<keyword evidence="3" id="KW-1185">Reference proteome</keyword>
<dbReference type="OrthoDB" id="408631at2759"/>
<name>A0A0D2DDQ3_9EURO</name>
<feature type="compositionally biased region" description="Gly residues" evidence="1">
    <location>
        <begin position="76"/>
        <end position="85"/>
    </location>
</feature>
<dbReference type="SUPFAM" id="SSF53474">
    <property type="entry name" value="alpha/beta-Hydrolases"/>
    <property type="match status" value="1"/>
</dbReference>
<evidence type="ECO:0008006" key="4">
    <source>
        <dbReference type="Google" id="ProtNLM"/>
    </source>
</evidence>
<gene>
    <name evidence="2" type="ORF">PV06_07718</name>
</gene>
<dbReference type="STRING" id="215243.A0A0D2DDQ3"/>
<reference evidence="2 3" key="1">
    <citation type="submission" date="2015-01" db="EMBL/GenBank/DDBJ databases">
        <title>The Genome Sequence of Exophiala oligosperma CBS72588.</title>
        <authorList>
            <consortium name="The Broad Institute Genomics Platform"/>
            <person name="Cuomo C."/>
            <person name="de Hoog S."/>
            <person name="Gorbushina A."/>
            <person name="Stielow B."/>
            <person name="Teixiera M."/>
            <person name="Abouelleil A."/>
            <person name="Chapman S.B."/>
            <person name="Priest M."/>
            <person name="Young S.K."/>
            <person name="Wortman J."/>
            <person name="Nusbaum C."/>
            <person name="Birren B."/>
        </authorList>
    </citation>
    <scope>NUCLEOTIDE SEQUENCE [LARGE SCALE GENOMIC DNA]</scope>
    <source>
        <strain evidence="2 3">CBS 72588</strain>
    </source>
</reference>
<feature type="region of interest" description="Disordered" evidence="1">
    <location>
        <begin position="67"/>
        <end position="105"/>
    </location>
</feature>
<accession>A0A0D2DDQ3</accession>
<dbReference type="Proteomes" id="UP000053342">
    <property type="component" value="Unassembled WGS sequence"/>
</dbReference>
<dbReference type="AlphaFoldDB" id="A0A0D2DDQ3"/>
<dbReference type="RefSeq" id="XP_016260746.1">
    <property type="nucleotide sequence ID" value="XM_016408992.1"/>
</dbReference>
<dbReference type="HOGENOM" id="CLU_1540065_0_0_1"/>
<dbReference type="EMBL" id="KN847338">
    <property type="protein sequence ID" value="KIW40530.1"/>
    <property type="molecule type" value="Genomic_DNA"/>
</dbReference>
<dbReference type="GeneID" id="27359792"/>